<dbReference type="Gene3D" id="2.102.10.10">
    <property type="entry name" value="Rieske [2Fe-2S] iron-sulphur domain"/>
    <property type="match status" value="1"/>
</dbReference>
<dbReference type="GO" id="GO:0046872">
    <property type="term" value="F:metal ion binding"/>
    <property type="evidence" value="ECO:0007669"/>
    <property type="project" value="UniProtKB-KW"/>
</dbReference>
<proteinExistence type="predicted"/>
<dbReference type="GO" id="GO:0016705">
    <property type="term" value="F:oxidoreductase activity, acting on paired donors, with incorporation or reduction of molecular oxygen"/>
    <property type="evidence" value="ECO:0007669"/>
    <property type="project" value="UniProtKB-ARBA"/>
</dbReference>
<dbReference type="AlphaFoldDB" id="A0A4V3EJ87"/>
<evidence type="ECO:0000313" key="6">
    <source>
        <dbReference type="EMBL" id="TDT17348.1"/>
    </source>
</evidence>
<dbReference type="PROSITE" id="PS51296">
    <property type="entry name" value="RIESKE"/>
    <property type="match status" value="1"/>
</dbReference>
<keyword evidence="1" id="KW-0001">2Fe-2S</keyword>
<dbReference type="GO" id="GO:0004497">
    <property type="term" value="F:monooxygenase activity"/>
    <property type="evidence" value="ECO:0007669"/>
    <property type="project" value="UniProtKB-ARBA"/>
</dbReference>
<dbReference type="EMBL" id="SOAU01000001">
    <property type="protein sequence ID" value="TDT17348.1"/>
    <property type="molecule type" value="Genomic_DNA"/>
</dbReference>
<dbReference type="Proteomes" id="UP000294558">
    <property type="component" value="Unassembled WGS sequence"/>
</dbReference>
<sequence length="110" mass="11733">MTTSHALFELDDLEPGTARKADIGGVKVAIVRIGDDVYAIGDTCTHADVSLSEGEVWCDELEIECPKHSSAFSLTTGEPQTLPATQPVPVYDATVIDGHVHVTITQEAVQ</sequence>
<dbReference type="InterPro" id="IPR036922">
    <property type="entry name" value="Rieske_2Fe-2S_sf"/>
</dbReference>
<dbReference type="SUPFAM" id="SSF50022">
    <property type="entry name" value="ISP domain"/>
    <property type="match status" value="1"/>
</dbReference>
<dbReference type="GO" id="GO:0051213">
    <property type="term" value="F:dioxygenase activity"/>
    <property type="evidence" value="ECO:0007669"/>
    <property type="project" value="UniProtKB-KW"/>
</dbReference>
<evidence type="ECO:0000313" key="7">
    <source>
        <dbReference type="Proteomes" id="UP000294558"/>
    </source>
</evidence>
<dbReference type="Pfam" id="PF00355">
    <property type="entry name" value="Rieske"/>
    <property type="match status" value="1"/>
</dbReference>
<keyword evidence="2" id="KW-0479">Metal-binding</keyword>
<reference evidence="6 7" key="1">
    <citation type="submission" date="2019-03" db="EMBL/GenBank/DDBJ databases">
        <title>Sequencing the genomes of 1000 actinobacteria strains.</title>
        <authorList>
            <person name="Klenk H.-P."/>
        </authorList>
    </citation>
    <scope>NUCLEOTIDE SEQUENCE [LARGE SCALE GENOMIC DNA]</scope>
    <source>
        <strain evidence="6 7">DSM 18936</strain>
    </source>
</reference>
<keyword evidence="7" id="KW-1185">Reference proteome</keyword>
<gene>
    <name evidence="6" type="ORF">BDK89_2956</name>
</gene>
<protein>
    <submittedName>
        <fullName evidence="6">3-phenylpropionate/trans-cinnamate dioxygenase ferredoxin subunit</fullName>
    </submittedName>
</protein>
<keyword evidence="6" id="KW-0560">Oxidoreductase</keyword>
<comment type="caution">
    <text evidence="6">The sequence shown here is derived from an EMBL/GenBank/DDBJ whole genome shotgun (WGS) entry which is preliminary data.</text>
</comment>
<dbReference type="CDD" id="cd03528">
    <property type="entry name" value="Rieske_RO_ferredoxin"/>
    <property type="match status" value="1"/>
</dbReference>
<evidence type="ECO:0000256" key="3">
    <source>
        <dbReference type="ARBA" id="ARBA00023004"/>
    </source>
</evidence>
<dbReference type="GO" id="GO:0051537">
    <property type="term" value="F:2 iron, 2 sulfur cluster binding"/>
    <property type="evidence" value="ECO:0007669"/>
    <property type="project" value="UniProtKB-KW"/>
</dbReference>
<dbReference type="OrthoDB" id="147178at2"/>
<organism evidence="6 7">
    <name type="scientific">Ilumatobacter fluminis</name>
    <dbReference type="NCBI Taxonomy" id="467091"/>
    <lineage>
        <taxon>Bacteria</taxon>
        <taxon>Bacillati</taxon>
        <taxon>Actinomycetota</taxon>
        <taxon>Acidimicrobiia</taxon>
        <taxon>Acidimicrobiales</taxon>
        <taxon>Ilumatobacteraceae</taxon>
        <taxon>Ilumatobacter</taxon>
    </lineage>
</organism>
<dbReference type="InterPro" id="IPR017941">
    <property type="entry name" value="Rieske_2Fe-2S"/>
</dbReference>
<evidence type="ECO:0000259" key="5">
    <source>
        <dbReference type="PROSITE" id="PS51296"/>
    </source>
</evidence>
<dbReference type="PANTHER" id="PTHR21496">
    <property type="entry name" value="FERREDOXIN-RELATED"/>
    <property type="match status" value="1"/>
</dbReference>
<feature type="domain" description="Rieske" evidence="5">
    <location>
        <begin position="5"/>
        <end position="102"/>
    </location>
</feature>
<evidence type="ECO:0000256" key="1">
    <source>
        <dbReference type="ARBA" id="ARBA00022714"/>
    </source>
</evidence>
<keyword evidence="3" id="KW-0408">Iron</keyword>
<dbReference type="PANTHER" id="PTHR21496:SF23">
    <property type="entry name" value="3-PHENYLPROPIONATE_CINNAMIC ACID DIOXYGENASE FERREDOXIN SUBUNIT"/>
    <property type="match status" value="1"/>
</dbReference>
<keyword evidence="6" id="KW-0223">Dioxygenase</keyword>
<evidence type="ECO:0000256" key="2">
    <source>
        <dbReference type="ARBA" id="ARBA00022723"/>
    </source>
</evidence>
<evidence type="ECO:0000256" key="4">
    <source>
        <dbReference type="ARBA" id="ARBA00023014"/>
    </source>
</evidence>
<keyword evidence="4" id="KW-0411">Iron-sulfur</keyword>
<name>A0A4V3EJ87_9ACTN</name>
<accession>A0A4V3EJ87</accession>
<dbReference type="RefSeq" id="WP_133869644.1">
    <property type="nucleotide sequence ID" value="NZ_SOAU01000001.1"/>
</dbReference>